<gene>
    <name evidence="1" type="ORF">HAX54_048877</name>
</gene>
<keyword evidence="2" id="KW-1185">Reference proteome</keyword>
<comment type="caution">
    <text evidence="1">The sequence shown here is derived from an EMBL/GenBank/DDBJ whole genome shotgun (WGS) entry which is preliminary data.</text>
</comment>
<evidence type="ECO:0000313" key="2">
    <source>
        <dbReference type="Proteomes" id="UP000823775"/>
    </source>
</evidence>
<name>A0ABS8SU88_DATST</name>
<organism evidence="1 2">
    <name type="scientific">Datura stramonium</name>
    <name type="common">Jimsonweed</name>
    <name type="synonym">Common thornapple</name>
    <dbReference type="NCBI Taxonomy" id="4076"/>
    <lineage>
        <taxon>Eukaryota</taxon>
        <taxon>Viridiplantae</taxon>
        <taxon>Streptophyta</taxon>
        <taxon>Embryophyta</taxon>
        <taxon>Tracheophyta</taxon>
        <taxon>Spermatophyta</taxon>
        <taxon>Magnoliopsida</taxon>
        <taxon>eudicotyledons</taxon>
        <taxon>Gunneridae</taxon>
        <taxon>Pentapetalae</taxon>
        <taxon>asterids</taxon>
        <taxon>lamiids</taxon>
        <taxon>Solanales</taxon>
        <taxon>Solanaceae</taxon>
        <taxon>Solanoideae</taxon>
        <taxon>Datureae</taxon>
        <taxon>Datura</taxon>
    </lineage>
</organism>
<dbReference type="Proteomes" id="UP000823775">
    <property type="component" value="Unassembled WGS sequence"/>
</dbReference>
<accession>A0ABS8SU88</accession>
<proteinExistence type="predicted"/>
<sequence length="76" mass="8511">LKIGSKIGPRGWLTKTETNDSFVFLEGSGTNAKNLGKNEASFETQINLEDYDRKREILGIWSSKTRIKHGNEAIIS</sequence>
<feature type="non-terminal residue" evidence="1">
    <location>
        <position position="1"/>
    </location>
</feature>
<dbReference type="EMBL" id="JACEIK010000815">
    <property type="protein sequence ID" value="MCD7462596.1"/>
    <property type="molecule type" value="Genomic_DNA"/>
</dbReference>
<evidence type="ECO:0000313" key="1">
    <source>
        <dbReference type="EMBL" id="MCD7462596.1"/>
    </source>
</evidence>
<reference evidence="1 2" key="1">
    <citation type="journal article" date="2021" name="BMC Genomics">
        <title>Datura genome reveals duplications of psychoactive alkaloid biosynthetic genes and high mutation rate following tissue culture.</title>
        <authorList>
            <person name="Rajewski A."/>
            <person name="Carter-House D."/>
            <person name="Stajich J."/>
            <person name="Litt A."/>
        </authorList>
    </citation>
    <scope>NUCLEOTIDE SEQUENCE [LARGE SCALE GENOMIC DNA]</scope>
    <source>
        <strain evidence="1">AR-01</strain>
    </source>
</reference>
<protein>
    <submittedName>
        <fullName evidence="1">Uncharacterized protein</fullName>
    </submittedName>
</protein>